<dbReference type="PROSITE" id="PS50977">
    <property type="entry name" value="HTH_TETR_2"/>
    <property type="match status" value="1"/>
</dbReference>
<dbReference type="Pfam" id="PF00440">
    <property type="entry name" value="TetR_N"/>
    <property type="match status" value="1"/>
</dbReference>
<evidence type="ECO:0000256" key="1">
    <source>
        <dbReference type="ARBA" id="ARBA00023015"/>
    </source>
</evidence>
<dbReference type="InterPro" id="IPR036271">
    <property type="entry name" value="Tet_transcr_reg_TetR-rel_C_sf"/>
</dbReference>
<evidence type="ECO:0000256" key="4">
    <source>
        <dbReference type="PROSITE-ProRule" id="PRU00335"/>
    </source>
</evidence>
<organism evidence="6">
    <name type="scientific">Tunturiibacter psychrotolerans</name>
    <dbReference type="NCBI Taxonomy" id="3069686"/>
    <lineage>
        <taxon>Bacteria</taxon>
        <taxon>Pseudomonadati</taxon>
        <taxon>Acidobacteriota</taxon>
        <taxon>Terriglobia</taxon>
        <taxon>Terriglobales</taxon>
        <taxon>Acidobacteriaceae</taxon>
        <taxon>Tunturiibacter</taxon>
    </lineage>
</organism>
<accession>A0AAU7ZLT7</accession>
<dbReference type="EMBL" id="CP132942">
    <property type="protein sequence ID" value="XCB32159.1"/>
    <property type="molecule type" value="Genomic_DNA"/>
</dbReference>
<reference evidence="6" key="2">
    <citation type="journal article" date="2024" name="Environ. Microbiol.">
        <title>Genome analysis and description of Tunturibacter gen. nov. expands the diversity of Terriglobia in tundra soils.</title>
        <authorList>
            <person name="Messyasz A."/>
            <person name="Mannisto M.K."/>
            <person name="Kerkhof L.J."/>
            <person name="Haggblom M.M."/>
        </authorList>
    </citation>
    <scope>NUCLEOTIDE SEQUENCE</scope>
    <source>
        <strain evidence="6">X5P6</strain>
    </source>
</reference>
<evidence type="ECO:0000259" key="5">
    <source>
        <dbReference type="PROSITE" id="PS50977"/>
    </source>
</evidence>
<reference evidence="6" key="1">
    <citation type="submission" date="2023-08" db="EMBL/GenBank/DDBJ databases">
        <authorList>
            <person name="Messyasz A."/>
            <person name="Mannisto M.K."/>
            <person name="Kerkhof L.J."/>
            <person name="Haggblom M."/>
        </authorList>
    </citation>
    <scope>NUCLEOTIDE SEQUENCE</scope>
    <source>
        <strain evidence="6">X5P6</strain>
    </source>
</reference>
<evidence type="ECO:0000313" key="6">
    <source>
        <dbReference type="EMBL" id="XCB32159.1"/>
    </source>
</evidence>
<keyword evidence="1" id="KW-0805">Transcription regulation</keyword>
<evidence type="ECO:0000256" key="3">
    <source>
        <dbReference type="ARBA" id="ARBA00023163"/>
    </source>
</evidence>
<protein>
    <submittedName>
        <fullName evidence="6">TetR/AcrR family transcriptional regulator</fullName>
    </submittedName>
</protein>
<dbReference type="InterPro" id="IPR001647">
    <property type="entry name" value="HTH_TetR"/>
</dbReference>
<dbReference type="Gene3D" id="1.10.10.60">
    <property type="entry name" value="Homeodomain-like"/>
    <property type="match status" value="1"/>
</dbReference>
<dbReference type="PANTHER" id="PTHR30055:SF234">
    <property type="entry name" value="HTH-TYPE TRANSCRIPTIONAL REGULATOR BETI"/>
    <property type="match status" value="1"/>
</dbReference>
<dbReference type="SUPFAM" id="SSF48498">
    <property type="entry name" value="Tetracyclin repressor-like, C-terminal domain"/>
    <property type="match status" value="1"/>
</dbReference>
<dbReference type="KEGG" id="tpsc:RBB77_17165"/>
<keyword evidence="2 4" id="KW-0238">DNA-binding</keyword>
<dbReference type="Gene3D" id="1.10.357.10">
    <property type="entry name" value="Tetracycline Repressor, domain 2"/>
    <property type="match status" value="1"/>
</dbReference>
<name>A0AAU7ZLT7_9BACT</name>
<dbReference type="RefSeq" id="WP_353063005.1">
    <property type="nucleotide sequence ID" value="NZ_CP132942.1"/>
</dbReference>
<dbReference type="AlphaFoldDB" id="A0AAU7ZLT7"/>
<sequence length="203" mass="23095">MVISKTKTPKTLSNSRKSDKKREEIIRVAIEIINAKSYAQATMVDIAAALDLRDATLYHYFHDKRTLAYACHRSSLERAQKLLETSDETGGTGAEKLRHFIRNLLVESKQNGSLLYLGDYSYLDSAQRKTVKQWADRLQAVLVRFLNEGMSDGSIVECEPELVVQLLLGMLIWLGKWARSINGLTIDRLMNAIEIFSFRGLER</sequence>
<evidence type="ECO:0000256" key="2">
    <source>
        <dbReference type="ARBA" id="ARBA00023125"/>
    </source>
</evidence>
<dbReference type="InterPro" id="IPR050109">
    <property type="entry name" value="HTH-type_TetR-like_transc_reg"/>
</dbReference>
<dbReference type="InterPro" id="IPR041490">
    <property type="entry name" value="KstR2_TetR_C"/>
</dbReference>
<feature type="DNA-binding region" description="H-T-H motif" evidence="4">
    <location>
        <begin position="42"/>
        <end position="61"/>
    </location>
</feature>
<gene>
    <name evidence="6" type="ORF">RBB77_17165</name>
</gene>
<feature type="domain" description="HTH tetR-type" evidence="5">
    <location>
        <begin position="19"/>
        <end position="79"/>
    </location>
</feature>
<dbReference type="GO" id="GO:0000976">
    <property type="term" value="F:transcription cis-regulatory region binding"/>
    <property type="evidence" value="ECO:0007669"/>
    <property type="project" value="TreeGrafter"/>
</dbReference>
<keyword evidence="3" id="KW-0804">Transcription</keyword>
<dbReference type="PANTHER" id="PTHR30055">
    <property type="entry name" value="HTH-TYPE TRANSCRIPTIONAL REGULATOR RUTR"/>
    <property type="match status" value="1"/>
</dbReference>
<dbReference type="GO" id="GO:0003700">
    <property type="term" value="F:DNA-binding transcription factor activity"/>
    <property type="evidence" value="ECO:0007669"/>
    <property type="project" value="TreeGrafter"/>
</dbReference>
<dbReference type="InterPro" id="IPR009057">
    <property type="entry name" value="Homeodomain-like_sf"/>
</dbReference>
<proteinExistence type="predicted"/>
<dbReference type="Pfam" id="PF17932">
    <property type="entry name" value="TetR_C_24"/>
    <property type="match status" value="1"/>
</dbReference>
<dbReference type="SUPFAM" id="SSF46689">
    <property type="entry name" value="Homeodomain-like"/>
    <property type="match status" value="1"/>
</dbReference>